<keyword evidence="5" id="KW-1185">Reference proteome</keyword>
<protein>
    <submittedName>
        <fullName evidence="4">Shikimate dehydrogenase</fullName>
    </submittedName>
</protein>
<dbReference type="InterPro" id="IPR046346">
    <property type="entry name" value="Aminoacid_DH-like_N_sf"/>
</dbReference>
<proteinExistence type="predicted"/>
<feature type="domain" description="Shikimate dehydrogenase substrate binding N-terminal" evidence="3">
    <location>
        <begin position="19"/>
        <end position="102"/>
    </location>
</feature>
<sequence>MAAVGRQQGLTPGARRFGVIGSPIRHSLSPLLHRTAYAVLGREDVVYERFEVPAGGLAAFLTAGEGRGLDGASVTMPGKPEAFALAELQDGTSARLGIANTLLRLPGGGFRAENHDVHGIVATLRDHGVREPAVGAVIGSGATALSAGAALLDLGARQLLLTARTRSKLAPLSELARAAGARVTVVPWGDAAQVLTADVVISALALEGATGLADAWHRTGVSDVPAVFMDVLYDPWPAPLACLLGAAGSEIADGLEMLVHQADMQLRSMLGIREAPRAEMLAAARAQLAGRA</sequence>
<evidence type="ECO:0000256" key="2">
    <source>
        <dbReference type="ARBA" id="ARBA00023141"/>
    </source>
</evidence>
<gene>
    <name evidence="4" type="ORF">IOE58_10840</name>
</gene>
<comment type="pathway">
    <text evidence="1">Metabolic intermediate biosynthesis; chorismate biosynthesis; chorismate from D-erythrose 4-phosphate and phosphoenolpyruvate: step 4/7.</text>
</comment>
<dbReference type="PANTHER" id="PTHR21089">
    <property type="entry name" value="SHIKIMATE DEHYDROGENASE"/>
    <property type="match status" value="1"/>
</dbReference>
<evidence type="ECO:0000313" key="5">
    <source>
        <dbReference type="Proteomes" id="UP000644727"/>
    </source>
</evidence>
<dbReference type="SUPFAM" id="SSF51735">
    <property type="entry name" value="NAD(P)-binding Rossmann-fold domains"/>
    <property type="match status" value="1"/>
</dbReference>
<dbReference type="SUPFAM" id="SSF53223">
    <property type="entry name" value="Aminoacid dehydrogenase-like, N-terminal domain"/>
    <property type="match status" value="1"/>
</dbReference>
<dbReference type="InterPro" id="IPR022893">
    <property type="entry name" value="Shikimate_DH_fam"/>
</dbReference>
<evidence type="ECO:0000313" key="4">
    <source>
        <dbReference type="EMBL" id="MBE9404657.1"/>
    </source>
</evidence>
<dbReference type="EMBL" id="JADEYR010000012">
    <property type="protein sequence ID" value="MBE9404657.1"/>
    <property type="molecule type" value="Genomic_DNA"/>
</dbReference>
<keyword evidence="2" id="KW-0057">Aromatic amino acid biosynthesis</keyword>
<dbReference type="InterPro" id="IPR036291">
    <property type="entry name" value="NAD(P)-bd_dom_sf"/>
</dbReference>
<organism evidence="4 5">
    <name type="scientific">Brachybacterium epidermidis</name>
    <dbReference type="NCBI Taxonomy" id="2781983"/>
    <lineage>
        <taxon>Bacteria</taxon>
        <taxon>Bacillati</taxon>
        <taxon>Actinomycetota</taxon>
        <taxon>Actinomycetes</taxon>
        <taxon>Micrococcales</taxon>
        <taxon>Dermabacteraceae</taxon>
        <taxon>Brachybacterium</taxon>
    </lineage>
</organism>
<dbReference type="Pfam" id="PF08501">
    <property type="entry name" value="Shikimate_dh_N"/>
    <property type="match status" value="1"/>
</dbReference>
<evidence type="ECO:0000256" key="1">
    <source>
        <dbReference type="ARBA" id="ARBA00004871"/>
    </source>
</evidence>
<keyword evidence="2" id="KW-0028">Amino-acid biosynthesis</keyword>
<comment type="caution">
    <text evidence="4">The sequence shown here is derived from an EMBL/GenBank/DDBJ whole genome shotgun (WGS) entry which is preliminary data.</text>
</comment>
<reference evidence="4 5" key="1">
    <citation type="submission" date="2020-10" db="EMBL/GenBank/DDBJ databases">
        <title>Draft genome and description of Brachybacterium epidermidis sp nov.</title>
        <authorList>
            <person name="Boxberger M."/>
            <person name="La Scola B."/>
        </authorList>
    </citation>
    <scope>NUCLEOTIDE SEQUENCE [LARGE SCALE GENOMIC DNA]</scope>
    <source>
        <strain evidence="4 5">Marseille-Q2903</strain>
    </source>
</reference>
<accession>A0ABR9W2I3</accession>
<dbReference type="Proteomes" id="UP000644727">
    <property type="component" value="Unassembled WGS sequence"/>
</dbReference>
<dbReference type="InterPro" id="IPR013708">
    <property type="entry name" value="Shikimate_DH-bd_N"/>
</dbReference>
<evidence type="ECO:0000259" key="3">
    <source>
        <dbReference type="Pfam" id="PF08501"/>
    </source>
</evidence>
<dbReference type="Gene3D" id="3.40.50.10860">
    <property type="entry name" value="Leucine Dehydrogenase, chain A, domain 1"/>
    <property type="match status" value="1"/>
</dbReference>
<name>A0ABR9W2I3_9MICO</name>
<dbReference type="PANTHER" id="PTHR21089:SF1">
    <property type="entry name" value="BIFUNCTIONAL 3-DEHYDROQUINATE DEHYDRATASE_SHIKIMATE DEHYDROGENASE, CHLOROPLASTIC"/>
    <property type="match status" value="1"/>
</dbReference>
<dbReference type="Gene3D" id="3.40.50.720">
    <property type="entry name" value="NAD(P)-binding Rossmann-like Domain"/>
    <property type="match status" value="1"/>
</dbReference>
<dbReference type="RefSeq" id="WP_193866397.1">
    <property type="nucleotide sequence ID" value="NZ_JADEYR010000012.1"/>
</dbReference>